<evidence type="ECO:0000259" key="2">
    <source>
        <dbReference type="Pfam" id="PF13229"/>
    </source>
</evidence>
<dbReference type="OrthoDB" id="248604at2"/>
<evidence type="ECO:0000313" key="3">
    <source>
        <dbReference type="EMBL" id="QDT15672.1"/>
    </source>
</evidence>
<dbReference type="InterPro" id="IPR012334">
    <property type="entry name" value="Pectin_lyas_fold"/>
</dbReference>
<dbReference type="InterPro" id="IPR006626">
    <property type="entry name" value="PbH1"/>
</dbReference>
<dbReference type="SMART" id="SM00710">
    <property type="entry name" value="PbH1"/>
    <property type="match status" value="7"/>
</dbReference>
<keyword evidence="1" id="KW-0732">Signal</keyword>
<dbReference type="InterPro" id="IPR039448">
    <property type="entry name" value="Beta_helix"/>
</dbReference>
<sequence length="471" mass="48805" precursor="true">MIALPSFVRPLLVVGLLPLGLSAAPAPAPVAAEIVGDGVADDTAALQALIDAGGAVTLPAGPLRITAPLVVDLTKSGRTSVSGAGVARLVMAGPGPAIRVVGSHDGTADPASVKDQVWANENAPMLDGFEIVGVHPQADGVEAEGTMQLTLTRLVVRQARHAVRLTGRNRNVTLSDCHLYENAGVGVFLDGVNLHQIGLSNCHVSYNFGGGVVLRDSEVRNLQIAGCDIEGNTGPAGDRGAPANVWLDSTNRSVAEVAIVGCTIQHGHDAPDSANIRIGGQAEPRPYDEGERRVGNVLIADNVLSDVRVNVELKGVRAATVTGNTLWQGYAANLVAEDCTRLVIANNVLDRSPRYNYSDAAEATLGVRLERCTDGAVTGNLSSGEVKGEAAFIFRDCDRINVAGNTITDYGAAGLLLDGVTNSLITGNLIRDDRPDAAGEPIRTANLRGVTFTGNLLGDEANEGERGAPAP</sequence>
<feature type="chain" id="PRO_5021734281" evidence="1">
    <location>
        <begin position="24"/>
        <end position="471"/>
    </location>
</feature>
<dbReference type="Gene3D" id="2.160.20.10">
    <property type="entry name" value="Single-stranded right-handed beta-helix, Pectin lyase-like"/>
    <property type="match status" value="1"/>
</dbReference>
<dbReference type="GO" id="GO:0016829">
    <property type="term" value="F:lyase activity"/>
    <property type="evidence" value="ECO:0007669"/>
    <property type="project" value="UniProtKB-KW"/>
</dbReference>
<keyword evidence="3" id="KW-0456">Lyase</keyword>
<dbReference type="RefSeq" id="WP_145358582.1">
    <property type="nucleotide sequence ID" value="NZ_CP036265.1"/>
</dbReference>
<name>A0A517P8G8_9PLAN</name>
<proteinExistence type="predicted"/>
<reference evidence="3 4" key="1">
    <citation type="submission" date="2019-02" db="EMBL/GenBank/DDBJ databases">
        <title>Deep-cultivation of Planctomycetes and their phenomic and genomic characterization uncovers novel biology.</title>
        <authorList>
            <person name="Wiegand S."/>
            <person name="Jogler M."/>
            <person name="Boedeker C."/>
            <person name="Pinto D."/>
            <person name="Vollmers J."/>
            <person name="Rivas-Marin E."/>
            <person name="Kohn T."/>
            <person name="Peeters S.H."/>
            <person name="Heuer A."/>
            <person name="Rast P."/>
            <person name="Oberbeckmann S."/>
            <person name="Bunk B."/>
            <person name="Jeske O."/>
            <person name="Meyerdierks A."/>
            <person name="Storesund J.E."/>
            <person name="Kallscheuer N."/>
            <person name="Luecker S."/>
            <person name="Lage O.M."/>
            <person name="Pohl T."/>
            <person name="Merkel B.J."/>
            <person name="Hornburger P."/>
            <person name="Mueller R.-W."/>
            <person name="Bruemmer F."/>
            <person name="Labrenz M."/>
            <person name="Spormann A.M."/>
            <person name="Op den Camp H."/>
            <person name="Overmann J."/>
            <person name="Amann R."/>
            <person name="Jetten M.S.M."/>
            <person name="Mascher T."/>
            <person name="Medema M.H."/>
            <person name="Devos D.P."/>
            <person name="Kaster A.-K."/>
            <person name="Ovreas L."/>
            <person name="Rohde M."/>
            <person name="Galperin M.Y."/>
            <person name="Jogler C."/>
        </authorList>
    </citation>
    <scope>NUCLEOTIDE SEQUENCE [LARGE SCALE GENOMIC DNA]</scope>
    <source>
        <strain evidence="3 4">CA12</strain>
    </source>
</reference>
<accession>A0A517P8G8</accession>
<evidence type="ECO:0000313" key="4">
    <source>
        <dbReference type="Proteomes" id="UP000318741"/>
    </source>
</evidence>
<feature type="domain" description="Right handed beta helix" evidence="2">
    <location>
        <begin position="137"/>
        <end position="244"/>
    </location>
</feature>
<dbReference type="Pfam" id="PF13229">
    <property type="entry name" value="Beta_helix"/>
    <property type="match status" value="2"/>
</dbReference>
<gene>
    <name evidence="3" type="ORF">CA12_17620</name>
</gene>
<feature type="signal peptide" evidence="1">
    <location>
        <begin position="1"/>
        <end position="23"/>
    </location>
</feature>
<dbReference type="KEGG" id="acaf:CA12_17620"/>
<dbReference type="Proteomes" id="UP000318741">
    <property type="component" value="Chromosome"/>
</dbReference>
<dbReference type="SUPFAM" id="SSF51126">
    <property type="entry name" value="Pectin lyase-like"/>
    <property type="match status" value="2"/>
</dbReference>
<dbReference type="InterPro" id="IPR011050">
    <property type="entry name" value="Pectin_lyase_fold/virulence"/>
</dbReference>
<protein>
    <submittedName>
        <fullName evidence="3">Pectate lyase superfamily protein</fullName>
    </submittedName>
</protein>
<feature type="domain" description="Right handed beta helix" evidence="2">
    <location>
        <begin position="311"/>
        <end position="457"/>
    </location>
</feature>
<organism evidence="3 4">
    <name type="scientific">Alienimonas californiensis</name>
    <dbReference type="NCBI Taxonomy" id="2527989"/>
    <lineage>
        <taxon>Bacteria</taxon>
        <taxon>Pseudomonadati</taxon>
        <taxon>Planctomycetota</taxon>
        <taxon>Planctomycetia</taxon>
        <taxon>Planctomycetales</taxon>
        <taxon>Planctomycetaceae</taxon>
        <taxon>Alienimonas</taxon>
    </lineage>
</organism>
<dbReference type="EMBL" id="CP036265">
    <property type="protein sequence ID" value="QDT15672.1"/>
    <property type="molecule type" value="Genomic_DNA"/>
</dbReference>
<evidence type="ECO:0000256" key="1">
    <source>
        <dbReference type="SAM" id="SignalP"/>
    </source>
</evidence>
<keyword evidence="4" id="KW-1185">Reference proteome</keyword>
<dbReference type="AlphaFoldDB" id="A0A517P8G8"/>